<proteinExistence type="predicted"/>
<organism evidence="1 2">
    <name type="scientific">Racocetra persica</name>
    <dbReference type="NCBI Taxonomy" id="160502"/>
    <lineage>
        <taxon>Eukaryota</taxon>
        <taxon>Fungi</taxon>
        <taxon>Fungi incertae sedis</taxon>
        <taxon>Mucoromycota</taxon>
        <taxon>Glomeromycotina</taxon>
        <taxon>Glomeromycetes</taxon>
        <taxon>Diversisporales</taxon>
        <taxon>Gigasporaceae</taxon>
        <taxon>Racocetra</taxon>
    </lineage>
</organism>
<dbReference type="Proteomes" id="UP000789920">
    <property type="component" value="Unassembled WGS sequence"/>
</dbReference>
<dbReference type="EMBL" id="CAJVQC010036225">
    <property type="protein sequence ID" value="CAG8760849.1"/>
    <property type="molecule type" value="Genomic_DNA"/>
</dbReference>
<name>A0ACA9QQI7_9GLOM</name>
<protein>
    <submittedName>
        <fullName evidence="1">32358_t:CDS:1</fullName>
    </submittedName>
</protein>
<accession>A0ACA9QQI7</accession>
<evidence type="ECO:0000313" key="2">
    <source>
        <dbReference type="Proteomes" id="UP000789920"/>
    </source>
</evidence>
<comment type="caution">
    <text evidence="1">The sequence shown here is derived from an EMBL/GenBank/DDBJ whole genome shotgun (WGS) entry which is preliminary data.</text>
</comment>
<keyword evidence="2" id="KW-1185">Reference proteome</keyword>
<reference evidence="1" key="1">
    <citation type="submission" date="2021-06" db="EMBL/GenBank/DDBJ databases">
        <authorList>
            <person name="Kallberg Y."/>
            <person name="Tangrot J."/>
            <person name="Rosling A."/>
        </authorList>
    </citation>
    <scope>NUCLEOTIDE SEQUENCE</scope>
    <source>
        <strain evidence="1">MA461A</strain>
    </source>
</reference>
<gene>
    <name evidence="1" type="ORF">RPERSI_LOCUS15216</name>
</gene>
<evidence type="ECO:0000313" key="1">
    <source>
        <dbReference type="EMBL" id="CAG8760849.1"/>
    </source>
</evidence>
<sequence>MIDFPESTEYLLRQLDPRKTTWAKAFTSRVFTAGIMSTQQSESINGVIKRTINERTSYPLHTDQMNEAVMYRSKRVSFEDPYNLTLEVVNNRLIEFEYDFCQIQFDKLLEEVDYSLVAE</sequence>
<feature type="non-terminal residue" evidence="1">
    <location>
        <position position="119"/>
    </location>
</feature>